<dbReference type="EMBL" id="CAMAPB010000016">
    <property type="protein sequence ID" value="CAH9056273.1"/>
    <property type="molecule type" value="Genomic_DNA"/>
</dbReference>
<keyword evidence="5" id="KW-0732">Signal</keyword>
<dbReference type="InterPro" id="IPR043128">
    <property type="entry name" value="Rev_trsase/Diguanyl_cyclase"/>
</dbReference>
<dbReference type="FunFam" id="3.30.70.270:FF:000001">
    <property type="entry name" value="Diguanylate cyclase domain protein"/>
    <property type="match status" value="1"/>
</dbReference>
<protein>
    <recommendedName>
        <fullName evidence="2">diguanylate cyclase</fullName>
        <ecNumber evidence="2">2.7.7.65</ecNumber>
    </recommendedName>
</protein>
<reference evidence="7" key="1">
    <citation type="submission" date="2022-07" db="EMBL/GenBank/DDBJ databases">
        <authorList>
            <person name="Criscuolo A."/>
        </authorList>
    </citation>
    <scope>NUCLEOTIDE SEQUENCE</scope>
    <source>
        <strain evidence="7">CIP103197</strain>
    </source>
</reference>
<evidence type="ECO:0000256" key="3">
    <source>
        <dbReference type="ARBA" id="ARBA00034247"/>
    </source>
</evidence>
<dbReference type="Pfam" id="PF00990">
    <property type="entry name" value="GGDEF"/>
    <property type="match status" value="1"/>
</dbReference>
<dbReference type="InterPro" id="IPR000160">
    <property type="entry name" value="GGDEF_dom"/>
</dbReference>
<dbReference type="GO" id="GO:0052621">
    <property type="term" value="F:diguanylate cyclase activity"/>
    <property type="evidence" value="ECO:0007669"/>
    <property type="project" value="UniProtKB-EC"/>
</dbReference>
<feature type="chain" id="PRO_5040924453" description="diguanylate cyclase" evidence="5">
    <location>
        <begin position="19"/>
        <end position="960"/>
    </location>
</feature>
<keyword evidence="4" id="KW-1133">Transmembrane helix</keyword>
<dbReference type="Pfam" id="PF07494">
    <property type="entry name" value="Reg_prop"/>
    <property type="match status" value="4"/>
</dbReference>
<dbReference type="Gene3D" id="2.130.10.10">
    <property type="entry name" value="YVTN repeat-like/Quinoprotein amine dehydrogenase"/>
    <property type="match status" value="3"/>
</dbReference>
<dbReference type="GO" id="GO:1902201">
    <property type="term" value="P:negative regulation of bacterial-type flagellum-dependent cell motility"/>
    <property type="evidence" value="ECO:0007669"/>
    <property type="project" value="TreeGrafter"/>
</dbReference>
<dbReference type="Gene3D" id="2.60.40.10">
    <property type="entry name" value="Immunoglobulins"/>
    <property type="match status" value="1"/>
</dbReference>
<dbReference type="SUPFAM" id="SSF63829">
    <property type="entry name" value="Calcium-dependent phosphotriesterase"/>
    <property type="match status" value="3"/>
</dbReference>
<dbReference type="AlphaFoldDB" id="A0A9W4QWF3"/>
<dbReference type="Proteomes" id="UP001152447">
    <property type="component" value="Unassembled WGS sequence"/>
</dbReference>
<evidence type="ECO:0000256" key="4">
    <source>
        <dbReference type="SAM" id="Phobius"/>
    </source>
</evidence>
<dbReference type="EC" id="2.7.7.65" evidence="2"/>
<evidence type="ECO:0000256" key="5">
    <source>
        <dbReference type="SAM" id="SignalP"/>
    </source>
</evidence>
<name>A0A9W4QWF3_PSEHA</name>
<keyword evidence="4" id="KW-0472">Membrane</keyword>
<dbReference type="CDD" id="cd01949">
    <property type="entry name" value="GGDEF"/>
    <property type="match status" value="1"/>
</dbReference>
<gene>
    <name evidence="7" type="ORF">PSEHALCIP103_01421</name>
</gene>
<dbReference type="InterPro" id="IPR013783">
    <property type="entry name" value="Ig-like_fold"/>
</dbReference>
<keyword evidence="4" id="KW-0812">Transmembrane</keyword>
<dbReference type="Gene3D" id="3.30.70.270">
    <property type="match status" value="1"/>
</dbReference>
<accession>A0A9W4QWF3</accession>
<dbReference type="SMART" id="SM00267">
    <property type="entry name" value="GGDEF"/>
    <property type="match status" value="1"/>
</dbReference>
<evidence type="ECO:0000259" key="6">
    <source>
        <dbReference type="PROSITE" id="PS50887"/>
    </source>
</evidence>
<comment type="catalytic activity">
    <reaction evidence="3">
        <text>2 GTP = 3',3'-c-di-GMP + 2 diphosphate</text>
        <dbReference type="Rhea" id="RHEA:24898"/>
        <dbReference type="ChEBI" id="CHEBI:33019"/>
        <dbReference type="ChEBI" id="CHEBI:37565"/>
        <dbReference type="ChEBI" id="CHEBI:58805"/>
        <dbReference type="EC" id="2.7.7.65"/>
    </reaction>
</comment>
<sequence length="960" mass="107561">MNRLVILCILLVIFSVDAQQQTRLPLRDYFFETWNTRTGLPHNSINSLAQTQDGYLWVGTWEGLARFNGQEFKLFTRSEITDLPDSGVRALTPTSDGGLLIAGARGGISLYQHRQWDTQPPAQAMVNHIFKSKNDNLWLALENDGVFYRSASSTQDIPIIQNVSAYRIIEDPKGVIWAATSDGLYKIVNYKPTLMTPQQGVPDAPVYTLLITRDGRLIIGSERGARILNGGLFESPHPQLEAEPISSLLEDDHGDLWFGTINKGVFRLSVDGLEQLDAKNALPANRILSLLQDRENSIWVGTNAGVFRLREAPFSSWGKKRGLSSDYVRTVLSHSDGSLWIGGSTGLDRLHNNQISHIKGTKQGSPYSILSLLEQNQGDVWVGTYTSGVLKVVNNELVPYLNRDNGLGSNEVRSLLFDSKNRLWIGSAMGLTRVNTDGSLNQFTNEKELPSGFILALSEDNSANIWVGTGNGVVVYDTQTDVFNPVEFPAEFAAQYAFGFYIDDKYTWMATDRGLVRYQHSNAKMTILGRELGLPVDKLFQIVPFKDSLWLSSNRGIIEVNYKQVNELLDSKSNNRGTLAFQLYDEADGMHSAQANGGSTPSATAHSDGTIWFATAKGVSTVKLERLKEATKIALPTIVESFSVDGKPTSLPIDGETIILPPGVTRLSFQYAGLSFIMPQRLNFQTKLEGFNNEWVNRQNIATAEYTNLPAGKYSFAVRAAYPNTDWQQNHKVVNFEIQSHFWQKTSFKLFMFFLFVVVIYSAYRYRLYRYKQVEKELTSRVVKQTQALQEQASAFAYQATHDQLTDLPNRRAFDGWLADNFSDFKACKKSLAIAIMDIDHFKRINDGWSHLIGDQVICEIANILKAHCEGEQEVARWGGEEFTFVFPDTSAVQAQEMCEKLRKCIENKNFSNIAEGLSVTVSFGVSDSGDVDDYDRLLSRADQALYKAKNNGRNRTEVM</sequence>
<dbReference type="GO" id="GO:0005886">
    <property type="term" value="C:plasma membrane"/>
    <property type="evidence" value="ECO:0007669"/>
    <property type="project" value="TreeGrafter"/>
</dbReference>
<dbReference type="PANTHER" id="PTHR45138">
    <property type="entry name" value="REGULATORY COMPONENTS OF SENSORY TRANSDUCTION SYSTEM"/>
    <property type="match status" value="1"/>
</dbReference>
<dbReference type="RefSeq" id="WP_069439636.1">
    <property type="nucleotide sequence ID" value="NZ_CAMAPB010000016.1"/>
</dbReference>
<dbReference type="Pfam" id="PF07495">
    <property type="entry name" value="Y_Y_Y"/>
    <property type="match status" value="1"/>
</dbReference>
<dbReference type="GO" id="GO:0043709">
    <property type="term" value="P:cell adhesion involved in single-species biofilm formation"/>
    <property type="evidence" value="ECO:0007669"/>
    <property type="project" value="TreeGrafter"/>
</dbReference>
<comment type="cofactor">
    <cofactor evidence="1">
        <name>Mg(2+)</name>
        <dbReference type="ChEBI" id="CHEBI:18420"/>
    </cofactor>
</comment>
<evidence type="ECO:0000313" key="7">
    <source>
        <dbReference type="EMBL" id="CAH9056273.1"/>
    </source>
</evidence>
<evidence type="ECO:0000256" key="1">
    <source>
        <dbReference type="ARBA" id="ARBA00001946"/>
    </source>
</evidence>
<feature type="domain" description="GGDEF" evidence="6">
    <location>
        <begin position="830"/>
        <end position="960"/>
    </location>
</feature>
<proteinExistence type="predicted"/>
<dbReference type="NCBIfam" id="TIGR00254">
    <property type="entry name" value="GGDEF"/>
    <property type="match status" value="1"/>
</dbReference>
<keyword evidence="8" id="KW-1185">Reference proteome</keyword>
<dbReference type="InterPro" id="IPR050469">
    <property type="entry name" value="Diguanylate_Cyclase"/>
</dbReference>
<dbReference type="InterPro" id="IPR011123">
    <property type="entry name" value="Y_Y_Y"/>
</dbReference>
<evidence type="ECO:0000256" key="2">
    <source>
        <dbReference type="ARBA" id="ARBA00012528"/>
    </source>
</evidence>
<dbReference type="PANTHER" id="PTHR45138:SF9">
    <property type="entry name" value="DIGUANYLATE CYCLASE DGCM-RELATED"/>
    <property type="match status" value="1"/>
</dbReference>
<feature type="transmembrane region" description="Helical" evidence="4">
    <location>
        <begin position="748"/>
        <end position="766"/>
    </location>
</feature>
<dbReference type="SUPFAM" id="SSF55073">
    <property type="entry name" value="Nucleotide cyclase"/>
    <property type="match status" value="1"/>
</dbReference>
<organism evidence="7 8">
    <name type="scientific">Pseudoalteromonas haloplanktis</name>
    <name type="common">Alteromonas haloplanktis</name>
    <dbReference type="NCBI Taxonomy" id="228"/>
    <lineage>
        <taxon>Bacteria</taxon>
        <taxon>Pseudomonadati</taxon>
        <taxon>Pseudomonadota</taxon>
        <taxon>Gammaproteobacteria</taxon>
        <taxon>Alteromonadales</taxon>
        <taxon>Pseudoalteromonadaceae</taxon>
        <taxon>Pseudoalteromonas</taxon>
    </lineage>
</organism>
<dbReference type="InterPro" id="IPR011110">
    <property type="entry name" value="Reg_prop"/>
</dbReference>
<comment type="caution">
    <text evidence="7">The sequence shown here is derived from an EMBL/GenBank/DDBJ whole genome shotgun (WGS) entry which is preliminary data.</text>
</comment>
<feature type="signal peptide" evidence="5">
    <location>
        <begin position="1"/>
        <end position="18"/>
    </location>
</feature>
<dbReference type="PROSITE" id="PS50887">
    <property type="entry name" value="GGDEF"/>
    <property type="match status" value="1"/>
</dbReference>
<dbReference type="InterPro" id="IPR015943">
    <property type="entry name" value="WD40/YVTN_repeat-like_dom_sf"/>
</dbReference>
<evidence type="ECO:0000313" key="8">
    <source>
        <dbReference type="Proteomes" id="UP001152447"/>
    </source>
</evidence>
<dbReference type="InterPro" id="IPR029787">
    <property type="entry name" value="Nucleotide_cyclase"/>
</dbReference>